<dbReference type="GeneID" id="97549218"/>
<dbReference type="OrthoDB" id="5620at2157"/>
<dbReference type="NCBIfam" id="TIGR03942">
    <property type="entry name" value="sulfatase_rSAM"/>
    <property type="match status" value="1"/>
</dbReference>
<comment type="caution">
    <text evidence="8">The sequence shown here is derived from an EMBL/GenBank/DDBJ whole genome shotgun (WGS) entry which is preliminary data.</text>
</comment>
<sequence>MSKVDSRSDCLIMAKPAGPGCNMCCDYCYYLNKKSLFPVESWQMSESILERYIAERFETSPGLHTHFEWHGGEPTLMGVEYFRTITRLQQHYKPEGRTFSNGLQTNGLLIDDEWADFLSQEKFSVGISLDGPKDLHDRFRKTGDNRSTFDQVIQAFKILKQRRVFCNVLCVLHSENTIQPDTLYDFFKTIGVQYLQFLPLVSTGEASADPGDVGKFLCRIFDRWIAEDVGRMVIQIFDEALRTVYGIPHALCIHRKTCGDVVVLEHNGNVYACDHFTDTEHLIGNILNRNLSDLINDPDLIAFGNAKRDTLPRMCTECEVLSFCNGGCPKDRISITSDGETGLNSLCLAYKSIFLHARPELIRLATHMKAQKPLRTFKSIQSEK</sequence>
<evidence type="ECO:0000256" key="5">
    <source>
        <dbReference type="ARBA" id="ARBA00023014"/>
    </source>
</evidence>
<accession>A0A2V2NE59</accession>
<dbReference type="SFLD" id="SFLDS00029">
    <property type="entry name" value="Radical_SAM"/>
    <property type="match status" value="1"/>
</dbReference>
<dbReference type="CDD" id="cd01335">
    <property type="entry name" value="Radical_SAM"/>
    <property type="match status" value="1"/>
</dbReference>
<feature type="domain" description="Radical SAM core" evidence="7">
    <location>
        <begin position="3"/>
        <end position="242"/>
    </location>
</feature>
<dbReference type="SFLD" id="SFLDG01072">
    <property type="entry name" value="dehydrogenase_like"/>
    <property type="match status" value="1"/>
</dbReference>
<dbReference type="SFLD" id="SFLDG01067">
    <property type="entry name" value="SPASM/twitch_domain_containing"/>
    <property type="match status" value="1"/>
</dbReference>
<dbReference type="InterPro" id="IPR013785">
    <property type="entry name" value="Aldolase_TIM"/>
</dbReference>
<dbReference type="SUPFAM" id="SSF102114">
    <property type="entry name" value="Radical SAM enzymes"/>
    <property type="match status" value="1"/>
</dbReference>
<evidence type="ECO:0000256" key="2">
    <source>
        <dbReference type="ARBA" id="ARBA00022691"/>
    </source>
</evidence>
<dbReference type="SFLD" id="SFLDG01386">
    <property type="entry name" value="main_SPASM_domain-containing"/>
    <property type="match status" value="1"/>
</dbReference>
<keyword evidence="9" id="KW-1185">Reference proteome</keyword>
<evidence type="ECO:0000256" key="4">
    <source>
        <dbReference type="ARBA" id="ARBA00023004"/>
    </source>
</evidence>
<dbReference type="RefSeq" id="WP_109967161.1">
    <property type="nucleotide sequence ID" value="NZ_CP176093.1"/>
</dbReference>
<name>A0A2V2NE59_9EURY</name>
<dbReference type="InterPro" id="IPR058240">
    <property type="entry name" value="rSAM_sf"/>
</dbReference>
<dbReference type="NCBIfam" id="TIGR04085">
    <property type="entry name" value="rSAM_more_4Fe4S"/>
    <property type="match status" value="1"/>
</dbReference>
<comment type="similarity">
    <text evidence="6">Belongs to the radical SAM superfamily. Anaerobic sulfatase-maturating enzyme family.</text>
</comment>
<protein>
    <submittedName>
        <fullName evidence="8">Anaerobic sulfatase maturase</fullName>
    </submittedName>
</protein>
<dbReference type="GO" id="GO:0051536">
    <property type="term" value="F:iron-sulfur cluster binding"/>
    <property type="evidence" value="ECO:0007669"/>
    <property type="project" value="UniProtKB-KW"/>
</dbReference>
<dbReference type="Pfam" id="PF04055">
    <property type="entry name" value="Radical_SAM"/>
    <property type="match status" value="1"/>
</dbReference>
<dbReference type="PANTHER" id="PTHR43273">
    <property type="entry name" value="ANAEROBIC SULFATASE-MATURATING ENZYME HOMOLOG ASLB-RELATED"/>
    <property type="match status" value="1"/>
</dbReference>
<dbReference type="AlphaFoldDB" id="A0A2V2NE59"/>
<proteinExistence type="inferred from homology"/>
<dbReference type="GO" id="GO:0016491">
    <property type="term" value="F:oxidoreductase activity"/>
    <property type="evidence" value="ECO:0007669"/>
    <property type="project" value="InterPro"/>
</dbReference>
<dbReference type="SFLD" id="SFLDG01384">
    <property type="entry name" value="thioether_bond_formation_requi"/>
    <property type="match status" value="1"/>
</dbReference>
<evidence type="ECO:0000259" key="7">
    <source>
        <dbReference type="PROSITE" id="PS51918"/>
    </source>
</evidence>
<dbReference type="InterPro" id="IPR023885">
    <property type="entry name" value="4Fe4S-binding_SPASM_dom"/>
</dbReference>
<keyword evidence="2" id="KW-0949">S-adenosyl-L-methionine</keyword>
<dbReference type="InterPro" id="IPR034491">
    <property type="entry name" value="Anaerob_Ser_sulfatase-maturase"/>
</dbReference>
<organism evidence="8 9">
    <name type="scientific">Methanospirillum lacunae</name>
    <dbReference type="NCBI Taxonomy" id="668570"/>
    <lineage>
        <taxon>Archaea</taxon>
        <taxon>Methanobacteriati</taxon>
        <taxon>Methanobacteriota</taxon>
        <taxon>Stenosarchaea group</taxon>
        <taxon>Methanomicrobia</taxon>
        <taxon>Methanomicrobiales</taxon>
        <taxon>Methanospirillaceae</taxon>
        <taxon>Methanospirillum</taxon>
    </lineage>
</organism>
<dbReference type="InterPro" id="IPR007197">
    <property type="entry name" value="rSAM"/>
</dbReference>
<keyword evidence="4" id="KW-0408">Iron</keyword>
<evidence type="ECO:0000256" key="6">
    <source>
        <dbReference type="ARBA" id="ARBA00023601"/>
    </source>
</evidence>
<gene>
    <name evidence="8" type="ORF">DK846_01575</name>
</gene>
<comment type="cofactor">
    <cofactor evidence="1">
        <name>[4Fe-4S] cluster</name>
        <dbReference type="ChEBI" id="CHEBI:49883"/>
    </cofactor>
</comment>
<dbReference type="PANTHER" id="PTHR43273:SF3">
    <property type="entry name" value="ANAEROBIC SULFATASE-MATURATING ENZYME HOMOLOG ASLB-RELATED"/>
    <property type="match status" value="1"/>
</dbReference>
<dbReference type="InterPro" id="IPR023867">
    <property type="entry name" value="Sulphatase_maturase_rSAM"/>
</dbReference>
<evidence type="ECO:0000256" key="3">
    <source>
        <dbReference type="ARBA" id="ARBA00022723"/>
    </source>
</evidence>
<dbReference type="PROSITE" id="PS51918">
    <property type="entry name" value="RADICAL_SAM"/>
    <property type="match status" value="1"/>
</dbReference>
<keyword evidence="3" id="KW-0479">Metal-binding</keyword>
<reference evidence="8 9" key="1">
    <citation type="submission" date="2018-05" db="EMBL/GenBank/DDBJ databases">
        <title>Draft genome of Methanospirillum lacunae Ki8-1.</title>
        <authorList>
            <person name="Dueholm M.S."/>
            <person name="Nielsen P.H."/>
            <person name="Bakmann L.F."/>
            <person name="Otzen D.E."/>
        </authorList>
    </citation>
    <scope>NUCLEOTIDE SEQUENCE [LARGE SCALE GENOMIC DNA]</scope>
    <source>
        <strain evidence="8 9">Ki8-1</strain>
    </source>
</reference>
<dbReference type="Pfam" id="PF13186">
    <property type="entry name" value="SPASM"/>
    <property type="match status" value="1"/>
</dbReference>
<dbReference type="EMBL" id="QGMY01000002">
    <property type="protein sequence ID" value="PWR73881.1"/>
    <property type="molecule type" value="Genomic_DNA"/>
</dbReference>
<dbReference type="SFLD" id="SFLDF00285">
    <property type="entry name" value="anaerobic_Ser-type_sulfatase-m"/>
    <property type="match status" value="1"/>
</dbReference>
<dbReference type="GO" id="GO:0046872">
    <property type="term" value="F:metal ion binding"/>
    <property type="evidence" value="ECO:0007669"/>
    <property type="project" value="UniProtKB-KW"/>
</dbReference>
<evidence type="ECO:0000313" key="9">
    <source>
        <dbReference type="Proteomes" id="UP000245657"/>
    </source>
</evidence>
<keyword evidence="5" id="KW-0411">Iron-sulfur</keyword>
<dbReference type="Proteomes" id="UP000245657">
    <property type="component" value="Unassembled WGS sequence"/>
</dbReference>
<dbReference type="Gene3D" id="3.20.20.70">
    <property type="entry name" value="Aldolase class I"/>
    <property type="match status" value="1"/>
</dbReference>
<evidence type="ECO:0000313" key="8">
    <source>
        <dbReference type="EMBL" id="PWR73881.1"/>
    </source>
</evidence>
<evidence type="ECO:0000256" key="1">
    <source>
        <dbReference type="ARBA" id="ARBA00001966"/>
    </source>
</evidence>